<reference evidence="1 2" key="1">
    <citation type="submission" date="2020-03" db="EMBL/GenBank/DDBJ databases">
        <title>WGS of the type strain of Planosporangium spp.</title>
        <authorList>
            <person name="Thawai C."/>
        </authorList>
    </citation>
    <scope>NUCLEOTIDE SEQUENCE [LARGE SCALE GENOMIC DNA]</scope>
    <source>
        <strain evidence="1 2">TBRC 5610</strain>
    </source>
</reference>
<evidence type="ECO:0000313" key="2">
    <source>
        <dbReference type="Proteomes" id="UP000722989"/>
    </source>
</evidence>
<comment type="caution">
    <text evidence="1">The sequence shown here is derived from an EMBL/GenBank/DDBJ whole genome shotgun (WGS) entry which is preliminary data.</text>
</comment>
<keyword evidence="2" id="KW-1185">Reference proteome</keyword>
<proteinExistence type="predicted"/>
<gene>
    <name evidence="1" type="ORF">HC031_19710</name>
</gene>
<name>A0ABX0Y0P5_9ACTN</name>
<accession>A0ABX0Y0P5</accession>
<protein>
    <submittedName>
        <fullName evidence="1">Uncharacterized protein</fullName>
    </submittedName>
</protein>
<dbReference type="RefSeq" id="WP_167926827.1">
    <property type="nucleotide sequence ID" value="NZ_JAATVY010000014.1"/>
</dbReference>
<evidence type="ECO:0000313" key="1">
    <source>
        <dbReference type="EMBL" id="NJC71925.1"/>
    </source>
</evidence>
<dbReference type="EMBL" id="JAATVY010000014">
    <property type="protein sequence ID" value="NJC71925.1"/>
    <property type="molecule type" value="Genomic_DNA"/>
</dbReference>
<organism evidence="1 2">
    <name type="scientific">Planosporangium thailandense</name>
    <dbReference type="NCBI Taxonomy" id="765197"/>
    <lineage>
        <taxon>Bacteria</taxon>
        <taxon>Bacillati</taxon>
        <taxon>Actinomycetota</taxon>
        <taxon>Actinomycetes</taxon>
        <taxon>Micromonosporales</taxon>
        <taxon>Micromonosporaceae</taxon>
        <taxon>Planosporangium</taxon>
    </lineage>
</organism>
<dbReference type="Proteomes" id="UP000722989">
    <property type="component" value="Unassembled WGS sequence"/>
</dbReference>
<sequence>MTPTDPIRPDAALADPNLHVALAERLPALESAAAMGGPKDKAALEYALDAWSLLAAYPWQRLNYRYGRWQSEVTAWKALLTFELWESYHWERNTESFQVLDPYTGVRLGEFYAQAALRKFTWGGQPYMQPDVLAMPGGTLEFAGNPASIGVYRPVGGGADTIRLSWCPWLNSGTLREGIAALRSGSADRLPPPYQSIDLDLLDKYRAWFVDEPDKPQRKAPWAYEARTYRPGGPARFGRPR</sequence>